<dbReference type="GO" id="GO:0055085">
    <property type="term" value="P:transmembrane transport"/>
    <property type="evidence" value="ECO:0007669"/>
    <property type="project" value="InterPro"/>
</dbReference>
<name>A0A5C5PS37_9PSED</name>
<dbReference type="InterPro" id="IPR007251">
    <property type="entry name" value="Iron_permease_Fet4"/>
</dbReference>
<accession>A0A5C5PS37</accession>
<evidence type="ECO:0000256" key="1">
    <source>
        <dbReference type="SAM" id="Phobius"/>
    </source>
</evidence>
<dbReference type="RefSeq" id="WP_146427482.1">
    <property type="nucleotide sequence ID" value="NZ_VFIP01000066.1"/>
</dbReference>
<dbReference type="Proteomes" id="UP000317901">
    <property type="component" value="Unassembled WGS sequence"/>
</dbReference>
<comment type="caution">
    <text evidence="2">The sequence shown here is derived from an EMBL/GenBank/DDBJ whole genome shotgun (WGS) entry which is preliminary data.</text>
</comment>
<keyword evidence="1" id="KW-1133">Transmembrane helix</keyword>
<dbReference type="AlphaFoldDB" id="A0A5C5PS37"/>
<reference evidence="2 3" key="1">
    <citation type="submission" date="2019-06" db="EMBL/GenBank/DDBJ databases">
        <title>Pseudomonas bimorpha sp. nov. isolated from bovine raw milk and skim milk concentrate.</title>
        <authorList>
            <person name="Hofmann K."/>
            <person name="Huptas C."/>
            <person name="Doll E."/>
            <person name="Scherer S."/>
            <person name="Wenning M."/>
        </authorList>
    </citation>
    <scope>NUCLEOTIDE SEQUENCE [LARGE SCALE GENOMIC DNA]</scope>
    <source>
        <strain evidence="2 3">DSM 108990</strain>
    </source>
</reference>
<keyword evidence="1" id="KW-0812">Transmembrane</keyword>
<evidence type="ECO:0000313" key="2">
    <source>
        <dbReference type="EMBL" id="TWR82616.1"/>
    </source>
</evidence>
<dbReference type="OrthoDB" id="119761at2"/>
<feature type="transmembrane region" description="Helical" evidence="1">
    <location>
        <begin position="20"/>
        <end position="39"/>
    </location>
</feature>
<sequence length="139" mass="16113">MRFEKISQNLSKMAGSPRTFQFALFMIVLWAASGPWFHYNDTWQLIIYTSTTIITFLMVFVIQNTQNRDNDVLHIKIDELLRATQQAQNAVLGLDRLTAKELTAIRKQYQRMGEHQEMHFSVTETSLNATVTNKDNVTD</sequence>
<dbReference type="EMBL" id="VFIP01000066">
    <property type="protein sequence ID" value="TWR82616.1"/>
    <property type="molecule type" value="Genomic_DNA"/>
</dbReference>
<gene>
    <name evidence="2" type="ORF">FJD37_21915</name>
</gene>
<evidence type="ECO:0000313" key="3">
    <source>
        <dbReference type="Proteomes" id="UP000317901"/>
    </source>
</evidence>
<keyword evidence="1" id="KW-0472">Membrane</keyword>
<proteinExistence type="predicted"/>
<organism evidence="2 3">
    <name type="scientific">Pseudomonas saxonica</name>
    <dbReference type="NCBI Taxonomy" id="2600598"/>
    <lineage>
        <taxon>Bacteria</taxon>
        <taxon>Pseudomonadati</taxon>
        <taxon>Pseudomonadota</taxon>
        <taxon>Gammaproteobacteria</taxon>
        <taxon>Pseudomonadales</taxon>
        <taxon>Pseudomonadaceae</taxon>
        <taxon>Pseudomonas</taxon>
    </lineage>
</organism>
<feature type="transmembrane region" description="Helical" evidence="1">
    <location>
        <begin position="45"/>
        <end position="62"/>
    </location>
</feature>
<protein>
    <submittedName>
        <fullName evidence="2">Low affinity iron permease family protein</fullName>
    </submittedName>
</protein>
<dbReference type="Pfam" id="PF04120">
    <property type="entry name" value="Iron_permease"/>
    <property type="match status" value="1"/>
</dbReference>